<dbReference type="AlphaFoldDB" id="A0A9N9XJK8"/>
<feature type="region of interest" description="Disordered" evidence="2">
    <location>
        <begin position="479"/>
        <end position="504"/>
    </location>
</feature>
<dbReference type="GO" id="GO:0043130">
    <property type="term" value="F:ubiquitin binding"/>
    <property type="evidence" value="ECO:0007669"/>
    <property type="project" value="TreeGrafter"/>
</dbReference>
<feature type="region of interest" description="Disordered" evidence="2">
    <location>
        <begin position="549"/>
        <end position="590"/>
    </location>
</feature>
<evidence type="ECO:0000313" key="4">
    <source>
        <dbReference type="EMBL" id="CAG9854334.1"/>
    </source>
</evidence>
<evidence type="ECO:0000256" key="1">
    <source>
        <dbReference type="SAM" id="Coils"/>
    </source>
</evidence>
<dbReference type="GO" id="GO:0016236">
    <property type="term" value="P:macroautophagy"/>
    <property type="evidence" value="ECO:0007669"/>
    <property type="project" value="TreeGrafter"/>
</dbReference>
<reference evidence="4" key="1">
    <citation type="submission" date="2022-01" db="EMBL/GenBank/DDBJ databases">
        <authorList>
            <person name="King R."/>
        </authorList>
    </citation>
    <scope>NUCLEOTIDE SEQUENCE</scope>
</reference>
<feature type="compositionally biased region" description="Polar residues" evidence="2">
    <location>
        <begin position="776"/>
        <end position="793"/>
    </location>
</feature>
<dbReference type="CDD" id="cd14319">
    <property type="entry name" value="UBA_NBR1"/>
    <property type="match status" value="1"/>
</dbReference>
<dbReference type="Gene3D" id="1.10.8.10">
    <property type="entry name" value="DNA helicase RuvA subunit, C-terminal domain"/>
    <property type="match status" value="1"/>
</dbReference>
<dbReference type="OrthoDB" id="661148at2759"/>
<feature type="region of interest" description="Disordered" evidence="2">
    <location>
        <begin position="841"/>
        <end position="862"/>
    </location>
</feature>
<feature type="compositionally biased region" description="Polar residues" evidence="2">
    <location>
        <begin position="549"/>
        <end position="560"/>
    </location>
</feature>
<feature type="compositionally biased region" description="Basic and acidic residues" evidence="2">
    <location>
        <begin position="561"/>
        <end position="577"/>
    </location>
</feature>
<name>A0A9N9XJK8_PHYSR</name>
<proteinExistence type="predicted"/>
<dbReference type="InterPro" id="IPR013783">
    <property type="entry name" value="Ig-like_fold"/>
</dbReference>
<keyword evidence="1" id="KW-0175">Coiled coil</keyword>
<feature type="domain" description="Nbr1 FW" evidence="3">
    <location>
        <begin position="297"/>
        <end position="382"/>
    </location>
</feature>
<protein>
    <recommendedName>
        <fullName evidence="3">Nbr1 FW domain-containing protein</fullName>
    </recommendedName>
</protein>
<keyword evidence="5" id="KW-1185">Reference proteome</keyword>
<sequence length="949" mass="105274">MGPKNKDLEIIYSLKWKNKSGNGGDKANIIGMYDIPATTLKWEVFKSYLLKNSGTVGEDVKVSYITDSNREFPIESQTDFEIALYAFRRKGRMGDVVNLKLDRISDPQQRVPSTRHSNSNDVETQFDTEAVSIVSSCCNSENPPEWFISYMNKFKKNMTEEINTAISSALSNIKTHSVSQPSCYHSRKTKSENSKRRKLQLLTGDGPHESTKDLIKSLKLENKLEQKLEKLENKSKKWKEKKLALVSKSSDSDVAVCSNAKRRQSVPCEGDDYVLQMNATPVNTQEIVPHMLGGEIYLHQWKVINSGKLQWNSDTNLMFTWGSKALKALDTLVPVPHLKSGETGTISVRLQIPHCPGQYECYFHFHHKNRRFGQWLGCQVIVDPFDLKGNKCVLDTSYGSTFNVSSKETSAIEDFNISNPVTRYDAIWKGNDAGAHSPTGYSFNLNDGVANKTDLFDEQAGGLPMEKVVRELSSRVEDMKLQDPTDTNCSSDSDNQSIVSLSESNSSKGIQAEFVVVPVPDCFKLDEPLTPKKVDLIDNGSCEAASKSIVTGASEGSSVKSQEEKPVGTIEAEKSQENFDDNNNEDTKNNSELEKDEFQDAISQSPNKSDIVMITLPEANQDNQEYACVMVDGQKVMIPKQMIKSEYLPAAKSSDGDEKSMRSGSSSPFAEVRYEKDDGQTKIIENSATTSREASEQPAQFDEVYLNSHCSAAGSCFSEANADKNTRLFIFPQACPGYEVIQGTDAVELDANEYDWTKSDSHYAYCTETKDALKSTLSNPQSSANNNPFTNGSGIPHVPNFQQTPLEERRVPSAEEIRMAFEENAATLENSKSVNCNTFIDGESAPQPSAPVPETRSEGTSTARPVVHILPEGLVNGAVSVARSVMNRIVPQQPGRWVNGHWVSTDPRSTREANLQALAEMGFWNRDLNATLLARYSDDLSRVVGELVQ</sequence>
<dbReference type="CDD" id="cd14947">
    <property type="entry name" value="NBR1_like"/>
    <property type="match status" value="1"/>
</dbReference>
<organism evidence="4 5">
    <name type="scientific">Phyllotreta striolata</name>
    <name type="common">Striped flea beetle</name>
    <name type="synonym">Crioceris striolata</name>
    <dbReference type="NCBI Taxonomy" id="444603"/>
    <lineage>
        <taxon>Eukaryota</taxon>
        <taxon>Metazoa</taxon>
        <taxon>Ecdysozoa</taxon>
        <taxon>Arthropoda</taxon>
        <taxon>Hexapoda</taxon>
        <taxon>Insecta</taxon>
        <taxon>Pterygota</taxon>
        <taxon>Neoptera</taxon>
        <taxon>Endopterygota</taxon>
        <taxon>Coleoptera</taxon>
        <taxon>Polyphaga</taxon>
        <taxon>Cucujiformia</taxon>
        <taxon>Chrysomeloidea</taxon>
        <taxon>Chrysomelidae</taxon>
        <taxon>Galerucinae</taxon>
        <taxon>Alticini</taxon>
        <taxon>Phyllotreta</taxon>
    </lineage>
</organism>
<feature type="region of interest" description="Disordered" evidence="2">
    <location>
        <begin position="650"/>
        <end position="678"/>
    </location>
</feature>
<feature type="coiled-coil region" evidence="1">
    <location>
        <begin position="214"/>
        <end position="248"/>
    </location>
</feature>
<dbReference type="PANTHER" id="PTHR20930">
    <property type="entry name" value="OVARIAN CARCINOMA ANTIGEN CA125-RELATED"/>
    <property type="match status" value="1"/>
</dbReference>
<dbReference type="InterPro" id="IPR009060">
    <property type="entry name" value="UBA-like_sf"/>
</dbReference>
<accession>A0A9N9XJK8</accession>
<evidence type="ECO:0000313" key="5">
    <source>
        <dbReference type="Proteomes" id="UP001153712"/>
    </source>
</evidence>
<evidence type="ECO:0000256" key="2">
    <source>
        <dbReference type="SAM" id="MobiDB-lite"/>
    </source>
</evidence>
<dbReference type="GO" id="GO:0000407">
    <property type="term" value="C:phagophore assembly site"/>
    <property type="evidence" value="ECO:0007669"/>
    <property type="project" value="TreeGrafter"/>
</dbReference>
<gene>
    <name evidence="4" type="ORF">PHYEVI_LOCUS797</name>
</gene>
<feature type="region of interest" description="Disordered" evidence="2">
    <location>
        <begin position="776"/>
        <end position="806"/>
    </location>
</feature>
<feature type="compositionally biased region" description="Polar residues" evidence="2">
    <location>
        <begin position="484"/>
        <end position="504"/>
    </location>
</feature>
<dbReference type="InterPro" id="IPR032350">
    <property type="entry name" value="Nbr1_FW"/>
</dbReference>
<dbReference type="SUPFAM" id="SSF46934">
    <property type="entry name" value="UBA-like"/>
    <property type="match status" value="1"/>
</dbReference>
<feature type="region of interest" description="Disordered" evidence="2">
    <location>
        <begin position="180"/>
        <end position="206"/>
    </location>
</feature>
<dbReference type="Proteomes" id="UP001153712">
    <property type="component" value="Chromosome 1"/>
</dbReference>
<dbReference type="PANTHER" id="PTHR20930:SF2">
    <property type="entry name" value="NEXT TO BRCA1 GENE 1 PROTEIN"/>
    <property type="match status" value="1"/>
</dbReference>
<evidence type="ECO:0000259" key="3">
    <source>
        <dbReference type="Pfam" id="PF16158"/>
    </source>
</evidence>
<dbReference type="Pfam" id="PF16158">
    <property type="entry name" value="N_BRCA1_IG"/>
    <property type="match status" value="1"/>
</dbReference>
<dbReference type="Gene3D" id="2.60.40.10">
    <property type="entry name" value="Immunoglobulins"/>
    <property type="match status" value="1"/>
</dbReference>
<dbReference type="EMBL" id="OU900094">
    <property type="protein sequence ID" value="CAG9854334.1"/>
    <property type="molecule type" value="Genomic_DNA"/>
</dbReference>